<comment type="caution">
    <text evidence="6">The sequence shown here is derived from an EMBL/GenBank/DDBJ whole genome shotgun (WGS) entry which is preliminary data.</text>
</comment>
<dbReference type="PANTHER" id="PTHR37164:SF1">
    <property type="entry name" value="BACTERIOHEMERYTHRIN"/>
    <property type="match status" value="1"/>
</dbReference>
<proteinExistence type="inferred from homology"/>
<evidence type="ECO:0000313" key="7">
    <source>
        <dbReference type="Proteomes" id="UP000570514"/>
    </source>
</evidence>
<evidence type="ECO:0000256" key="3">
    <source>
        <dbReference type="ARBA" id="ARBA00022723"/>
    </source>
</evidence>
<dbReference type="AlphaFoldDB" id="A0A846MYW0"/>
<dbReference type="InterPro" id="IPR016131">
    <property type="entry name" value="Haemerythrin_Fe_BS"/>
</dbReference>
<dbReference type="InterPro" id="IPR035938">
    <property type="entry name" value="Hemerythrin-like_sf"/>
</dbReference>
<evidence type="ECO:0000259" key="5">
    <source>
        <dbReference type="Pfam" id="PF01814"/>
    </source>
</evidence>
<protein>
    <submittedName>
        <fullName evidence="6">Hemerythrin-like metal-binding protein</fullName>
    </submittedName>
</protein>
<keyword evidence="7" id="KW-1185">Reference proteome</keyword>
<dbReference type="GO" id="GO:0005344">
    <property type="term" value="F:oxygen carrier activity"/>
    <property type="evidence" value="ECO:0007669"/>
    <property type="project" value="UniProtKB-KW"/>
</dbReference>
<accession>A0A846MYW0</accession>
<evidence type="ECO:0000256" key="2">
    <source>
        <dbReference type="ARBA" id="ARBA00022621"/>
    </source>
</evidence>
<dbReference type="GO" id="GO:0046872">
    <property type="term" value="F:metal ion binding"/>
    <property type="evidence" value="ECO:0007669"/>
    <property type="project" value="UniProtKB-KW"/>
</dbReference>
<keyword evidence="3" id="KW-0479">Metal-binding</keyword>
<organism evidence="6 7">
    <name type="scientific">Rhizomicrobium palustre</name>
    <dbReference type="NCBI Taxonomy" id="189966"/>
    <lineage>
        <taxon>Bacteria</taxon>
        <taxon>Pseudomonadati</taxon>
        <taxon>Pseudomonadota</taxon>
        <taxon>Alphaproteobacteria</taxon>
        <taxon>Micropepsales</taxon>
        <taxon>Micropepsaceae</taxon>
        <taxon>Rhizomicrobium</taxon>
    </lineage>
</organism>
<dbReference type="InterPro" id="IPR012312">
    <property type="entry name" value="Hemerythrin-like"/>
</dbReference>
<dbReference type="PANTHER" id="PTHR37164">
    <property type="entry name" value="BACTERIOHEMERYTHRIN"/>
    <property type="match status" value="1"/>
</dbReference>
<keyword evidence="2" id="KW-0561">Oxygen transport</keyword>
<sequence>MALIDWSEHYSMGVELFDKEHLELIAILNQLHEALEAGDHYRLESLCYRLMEHTIQHFRHEEMYFDDWAYPQKEAHRNAHKQLRREVFALQSKLLADPDEEAMNALSTFLKEWLTRHILTFDRDYGEFLRTKGLR</sequence>
<feature type="domain" description="Hemerythrin-like" evidence="5">
    <location>
        <begin position="13"/>
        <end position="125"/>
    </location>
</feature>
<dbReference type="InterPro" id="IPR012827">
    <property type="entry name" value="Hemerythrin_metal-bd"/>
</dbReference>
<evidence type="ECO:0000256" key="4">
    <source>
        <dbReference type="ARBA" id="ARBA00023004"/>
    </source>
</evidence>
<dbReference type="SUPFAM" id="SSF47188">
    <property type="entry name" value="Hemerythrin-like"/>
    <property type="match status" value="1"/>
</dbReference>
<dbReference type="CDD" id="cd12107">
    <property type="entry name" value="Hemerythrin"/>
    <property type="match status" value="1"/>
</dbReference>
<keyword evidence="4" id="KW-0408">Iron</keyword>
<dbReference type="NCBIfam" id="NF033749">
    <property type="entry name" value="bact_hemeryth"/>
    <property type="match status" value="1"/>
</dbReference>
<dbReference type="InterPro" id="IPR050669">
    <property type="entry name" value="Hemerythrin"/>
</dbReference>
<dbReference type="NCBIfam" id="TIGR02481">
    <property type="entry name" value="hemeryth_dom"/>
    <property type="match status" value="1"/>
</dbReference>
<dbReference type="RefSeq" id="WP_167082585.1">
    <property type="nucleotide sequence ID" value="NZ_BAAADC010000001.1"/>
</dbReference>
<comment type="similarity">
    <text evidence="1">Belongs to the hemerythrin family.</text>
</comment>
<name>A0A846MYW0_9PROT</name>
<gene>
    <name evidence="6" type="ORF">FHS83_001723</name>
</gene>
<evidence type="ECO:0000256" key="1">
    <source>
        <dbReference type="ARBA" id="ARBA00010587"/>
    </source>
</evidence>
<reference evidence="6 7" key="1">
    <citation type="submission" date="2020-03" db="EMBL/GenBank/DDBJ databases">
        <title>Genomic Encyclopedia of Type Strains, Phase IV (KMG-IV): sequencing the most valuable type-strain genomes for metagenomic binning, comparative biology and taxonomic classification.</title>
        <authorList>
            <person name="Goeker M."/>
        </authorList>
    </citation>
    <scope>NUCLEOTIDE SEQUENCE [LARGE SCALE GENOMIC DNA]</scope>
    <source>
        <strain evidence="6 7">DSM 19867</strain>
    </source>
</reference>
<evidence type="ECO:0000313" key="6">
    <source>
        <dbReference type="EMBL" id="NIK88405.1"/>
    </source>
</evidence>
<dbReference type="PROSITE" id="PS00550">
    <property type="entry name" value="HEMERYTHRINS"/>
    <property type="match status" value="1"/>
</dbReference>
<keyword evidence="2" id="KW-0813">Transport</keyword>
<dbReference type="EMBL" id="JAASRM010000001">
    <property type="protein sequence ID" value="NIK88405.1"/>
    <property type="molecule type" value="Genomic_DNA"/>
</dbReference>
<dbReference type="Gene3D" id="1.20.120.50">
    <property type="entry name" value="Hemerythrin-like"/>
    <property type="match status" value="1"/>
</dbReference>
<dbReference type="Proteomes" id="UP000570514">
    <property type="component" value="Unassembled WGS sequence"/>
</dbReference>
<dbReference type="Pfam" id="PF01814">
    <property type="entry name" value="Hemerythrin"/>
    <property type="match status" value="1"/>
</dbReference>